<proteinExistence type="predicted"/>
<evidence type="ECO:0000313" key="3">
    <source>
        <dbReference type="EMBL" id="CAI9172267.1"/>
    </source>
</evidence>
<evidence type="ECO:0000256" key="1">
    <source>
        <dbReference type="SAM" id="MobiDB-lite"/>
    </source>
</evidence>
<feature type="region of interest" description="Disordered" evidence="1">
    <location>
        <begin position="125"/>
        <end position="175"/>
    </location>
</feature>
<evidence type="ECO:0000256" key="2">
    <source>
        <dbReference type="SAM" id="Phobius"/>
    </source>
</evidence>
<keyword evidence="4" id="KW-1185">Reference proteome</keyword>
<accession>A0ABN8ZED1</accession>
<sequence>MAERDGNPAHTIVILDTLNLPFCAVKLILLLFLELMRKYQLRAMMYRPRKIPLRTTMHFHVDALEPEELACLEKTKDKDRKIESLEKICLGAVNSCYSGLREAEGRNPGNQGLQDLAQLQANKVSNRTKKPKEEVSEPPLDTVHPPKPEPSGGGNSPAARDGGHGRGESPPPPFRPLRWSPPFVWPPPPAWLAPQLLPRSKDHLASAPLMMLLCSLVDPALPRTAQLCLRAEWASQEAKATVNWLPLGLPSFSLPTCSHSRPRRRKTARPDLLACSSWSGGGWTLRGDGR</sequence>
<name>A0ABN8ZED1_RANTA</name>
<evidence type="ECO:0000313" key="4">
    <source>
        <dbReference type="Proteomes" id="UP001176941"/>
    </source>
</evidence>
<reference evidence="3" key="1">
    <citation type="submission" date="2023-04" db="EMBL/GenBank/DDBJ databases">
        <authorList>
            <consortium name="ELIXIR-Norway"/>
        </authorList>
    </citation>
    <scope>NUCLEOTIDE SEQUENCE [LARGE SCALE GENOMIC DNA]</scope>
</reference>
<organism evidence="3 4">
    <name type="scientific">Rangifer tarandus platyrhynchus</name>
    <name type="common">Svalbard reindeer</name>
    <dbReference type="NCBI Taxonomy" id="3082113"/>
    <lineage>
        <taxon>Eukaryota</taxon>
        <taxon>Metazoa</taxon>
        <taxon>Chordata</taxon>
        <taxon>Craniata</taxon>
        <taxon>Vertebrata</taxon>
        <taxon>Euteleostomi</taxon>
        <taxon>Mammalia</taxon>
        <taxon>Eutheria</taxon>
        <taxon>Laurasiatheria</taxon>
        <taxon>Artiodactyla</taxon>
        <taxon>Ruminantia</taxon>
        <taxon>Pecora</taxon>
        <taxon>Cervidae</taxon>
        <taxon>Odocoileinae</taxon>
        <taxon>Rangifer</taxon>
    </lineage>
</organism>
<keyword evidence="2" id="KW-0472">Membrane</keyword>
<dbReference type="Proteomes" id="UP001176941">
    <property type="component" value="Chromosome 32"/>
</dbReference>
<keyword evidence="2" id="KW-0812">Transmembrane</keyword>
<protein>
    <submittedName>
        <fullName evidence="3">Uncharacterized protein</fullName>
    </submittedName>
</protein>
<feature type="transmembrane region" description="Helical" evidence="2">
    <location>
        <begin position="12"/>
        <end position="35"/>
    </location>
</feature>
<dbReference type="EMBL" id="OX459968">
    <property type="protein sequence ID" value="CAI9172267.1"/>
    <property type="molecule type" value="Genomic_DNA"/>
</dbReference>
<keyword evidence="2" id="KW-1133">Transmembrane helix</keyword>
<gene>
    <name evidence="3" type="ORF">MRATA1EN1_LOCUS21229</name>
</gene>